<dbReference type="EMBL" id="VOBL01000030">
    <property type="protein sequence ID" value="KAA0973307.1"/>
    <property type="molecule type" value="Genomic_DNA"/>
</dbReference>
<accession>A0A5B0E2L3</accession>
<evidence type="ECO:0000313" key="3">
    <source>
        <dbReference type="Proteomes" id="UP000323856"/>
    </source>
</evidence>
<dbReference type="Proteomes" id="UP000323856">
    <property type="component" value="Unassembled WGS sequence"/>
</dbReference>
<feature type="region of interest" description="Disordered" evidence="1">
    <location>
        <begin position="1"/>
        <end position="30"/>
    </location>
</feature>
<name>A0A5B0E2L3_9MICC</name>
<feature type="compositionally biased region" description="Basic residues" evidence="1">
    <location>
        <begin position="7"/>
        <end position="22"/>
    </location>
</feature>
<protein>
    <submittedName>
        <fullName evidence="2">Uncharacterized protein</fullName>
    </submittedName>
</protein>
<reference evidence="2 3" key="1">
    <citation type="submission" date="2019-07" db="EMBL/GenBank/DDBJ databases">
        <title>Analysis of the biochemical properties, biological activity and biotechnological potential of siderophores and biosurfactants produced by Antarctic psychrotolerant bacteria.</title>
        <authorList>
            <person name="Styczynski M."/>
            <person name="Krucon T."/>
            <person name="Decewicz P."/>
            <person name="Dziewit L."/>
        </authorList>
    </citation>
    <scope>NUCLEOTIDE SEQUENCE [LARGE SCALE GENOMIC DNA]</scope>
    <source>
        <strain evidence="2 3">ANT_H27</strain>
    </source>
</reference>
<comment type="caution">
    <text evidence="2">The sequence shown here is derived from an EMBL/GenBank/DDBJ whole genome shotgun (WGS) entry which is preliminary data.</text>
</comment>
<organism evidence="2 3">
    <name type="scientific">Paeniglutamicibacter gangotriensis</name>
    <dbReference type="NCBI Taxonomy" id="254787"/>
    <lineage>
        <taxon>Bacteria</taxon>
        <taxon>Bacillati</taxon>
        <taxon>Actinomycetota</taxon>
        <taxon>Actinomycetes</taxon>
        <taxon>Micrococcales</taxon>
        <taxon>Micrococcaceae</taxon>
        <taxon>Paeniglutamicibacter</taxon>
    </lineage>
</organism>
<evidence type="ECO:0000313" key="2">
    <source>
        <dbReference type="EMBL" id="KAA0973307.1"/>
    </source>
</evidence>
<evidence type="ECO:0000256" key="1">
    <source>
        <dbReference type="SAM" id="MobiDB-lite"/>
    </source>
</evidence>
<dbReference type="RefSeq" id="WP_149620933.1">
    <property type="nucleotide sequence ID" value="NZ_VOBL01000030.1"/>
</dbReference>
<gene>
    <name evidence="2" type="ORF">FQ154_18950</name>
</gene>
<proteinExistence type="predicted"/>
<sequence length="382" mass="42365">MTTTSKQLRRKHRKSPKSRRQSTHPSRASGLERVHRLEPAYIAWRTRTVTPCQAHEDWAGLLDSLESYAKIGPFDAPDAFVPKSFALMLKTIRRMPSDVACKALNRLDGYLHFLQDNGRWHRGSNEFDVLHMLVLMRVPGPAHRRTPRECPIYIPARHGHGIALVQWAAHLLDEMLDGKFIPNSTESLALPVTGHAGPILLAPGLYPLPLTCFMDLFTAMGEADLFETDEDEGIGDEDEYVEEAWENDDGPYPTHAGMTLRDEEHPGNHEAIRSLLTAYLRILVLADAKPISGLAGLRRADKLMAVLTDVATEASTTKAHGETSLLSLGEDIHVRLAKHFGEISASVMACLEAGVLEYADGTLVAQSVVREAIKDLRDEYVG</sequence>
<dbReference type="AlphaFoldDB" id="A0A5B0E2L3"/>